<evidence type="ECO:0000256" key="1">
    <source>
        <dbReference type="SAM" id="MobiDB-lite"/>
    </source>
</evidence>
<feature type="region of interest" description="Disordered" evidence="1">
    <location>
        <begin position="54"/>
        <end position="75"/>
    </location>
</feature>
<reference evidence="3" key="1">
    <citation type="submission" date="2023-03" db="EMBL/GenBank/DDBJ databases">
        <title>Massive genome expansion in bonnet fungi (Mycena s.s.) driven by repeated elements and novel gene families across ecological guilds.</title>
        <authorList>
            <consortium name="Lawrence Berkeley National Laboratory"/>
            <person name="Harder C.B."/>
            <person name="Miyauchi S."/>
            <person name="Viragh M."/>
            <person name="Kuo A."/>
            <person name="Thoen E."/>
            <person name="Andreopoulos B."/>
            <person name="Lu D."/>
            <person name="Skrede I."/>
            <person name="Drula E."/>
            <person name="Henrissat B."/>
            <person name="Morin E."/>
            <person name="Kohler A."/>
            <person name="Barry K."/>
            <person name="LaButti K."/>
            <person name="Morin E."/>
            <person name="Salamov A."/>
            <person name="Lipzen A."/>
            <person name="Mereny Z."/>
            <person name="Hegedus B."/>
            <person name="Baldrian P."/>
            <person name="Stursova M."/>
            <person name="Weitz H."/>
            <person name="Taylor A."/>
            <person name="Grigoriev I.V."/>
            <person name="Nagy L.G."/>
            <person name="Martin F."/>
            <person name="Kauserud H."/>
        </authorList>
    </citation>
    <scope>NUCLEOTIDE SEQUENCE</scope>
    <source>
        <strain evidence="3">CBHHK002</strain>
    </source>
</reference>
<accession>A0AAD6ZML6</accession>
<comment type="caution">
    <text evidence="3">The sequence shown here is derived from an EMBL/GenBank/DDBJ whole genome shotgun (WGS) entry which is preliminary data.</text>
</comment>
<keyword evidence="2" id="KW-0812">Transmembrane</keyword>
<organism evidence="3 4">
    <name type="scientific">Mycena albidolilacea</name>
    <dbReference type="NCBI Taxonomy" id="1033008"/>
    <lineage>
        <taxon>Eukaryota</taxon>
        <taxon>Fungi</taxon>
        <taxon>Dikarya</taxon>
        <taxon>Basidiomycota</taxon>
        <taxon>Agaricomycotina</taxon>
        <taxon>Agaricomycetes</taxon>
        <taxon>Agaricomycetidae</taxon>
        <taxon>Agaricales</taxon>
        <taxon>Marasmiineae</taxon>
        <taxon>Mycenaceae</taxon>
        <taxon>Mycena</taxon>
    </lineage>
</organism>
<protein>
    <submittedName>
        <fullName evidence="3">Uncharacterized protein</fullName>
    </submittedName>
</protein>
<gene>
    <name evidence="3" type="ORF">DFH08DRAFT_1084482</name>
</gene>
<evidence type="ECO:0000313" key="4">
    <source>
        <dbReference type="Proteomes" id="UP001218218"/>
    </source>
</evidence>
<dbReference type="AlphaFoldDB" id="A0AAD6ZML6"/>
<dbReference type="Proteomes" id="UP001218218">
    <property type="component" value="Unassembled WGS sequence"/>
</dbReference>
<evidence type="ECO:0000256" key="2">
    <source>
        <dbReference type="SAM" id="Phobius"/>
    </source>
</evidence>
<feature type="compositionally biased region" description="Polar residues" evidence="1">
    <location>
        <begin position="54"/>
        <end position="71"/>
    </location>
</feature>
<keyword evidence="2" id="KW-1133">Transmembrane helix</keyword>
<keyword evidence="4" id="KW-1185">Reference proteome</keyword>
<proteinExistence type="predicted"/>
<evidence type="ECO:0000313" key="3">
    <source>
        <dbReference type="EMBL" id="KAJ7328333.1"/>
    </source>
</evidence>
<dbReference type="EMBL" id="JARIHO010000039">
    <property type="protein sequence ID" value="KAJ7328333.1"/>
    <property type="molecule type" value="Genomic_DNA"/>
</dbReference>
<feature type="transmembrane region" description="Helical" evidence="2">
    <location>
        <begin position="155"/>
        <end position="175"/>
    </location>
</feature>
<keyword evidence="2" id="KW-0472">Membrane</keyword>
<sequence>MPPHGLQMGAAASPVFATLMRARYIRNDLMPSVHGWNVIVAAVDGGRVALKPHTQSSSIAGQARSTAQSSLHSEEPGADFGGLHAPLFVSSFVLYRHILRRRSDWMTAARLLHIHRPRLEIYSSRFSKNAIPLGMFARPLAHVFPASTSSNKTPLLAVVIFIFSVWMFSLLLLHLDGAARPHPIHLPLDAKQFPALATAKRAEAAYPEDLDGDDFGDGDQELLFDPPSRYALVTTPLTARAGTHLNLRTARSQMPPPMPNRFYPLHFSPSSCLSLPPTAYPHHCLTLVSFF</sequence>
<name>A0AAD6ZML6_9AGAR</name>